<feature type="transmembrane region" description="Helical" evidence="8">
    <location>
        <begin position="283"/>
        <end position="303"/>
    </location>
</feature>
<keyword evidence="7 8" id="KW-0472">Membrane</keyword>
<evidence type="ECO:0000256" key="1">
    <source>
        <dbReference type="ARBA" id="ARBA00004651"/>
    </source>
</evidence>
<keyword evidence="5 8" id="KW-0812">Transmembrane</keyword>
<feature type="transmembrane region" description="Helical" evidence="8">
    <location>
        <begin position="209"/>
        <end position="228"/>
    </location>
</feature>
<comment type="similarity">
    <text evidence="2">Belongs to the major facilitator superfamily. EmrB family.</text>
</comment>
<dbReference type="GO" id="GO:0022857">
    <property type="term" value="F:transmembrane transporter activity"/>
    <property type="evidence" value="ECO:0007669"/>
    <property type="project" value="InterPro"/>
</dbReference>
<dbReference type="AlphaFoldDB" id="A0A1M5W0P7"/>
<feature type="transmembrane region" description="Helical" evidence="8">
    <location>
        <begin position="368"/>
        <end position="390"/>
    </location>
</feature>
<feature type="transmembrane region" description="Helical" evidence="8">
    <location>
        <begin position="20"/>
        <end position="45"/>
    </location>
</feature>
<feature type="transmembrane region" description="Helical" evidence="8">
    <location>
        <begin position="243"/>
        <end position="262"/>
    </location>
</feature>
<evidence type="ECO:0000256" key="3">
    <source>
        <dbReference type="ARBA" id="ARBA00022448"/>
    </source>
</evidence>
<feature type="transmembrane region" description="Helical" evidence="8">
    <location>
        <begin position="147"/>
        <end position="165"/>
    </location>
</feature>
<dbReference type="PANTHER" id="PTHR42718:SF9">
    <property type="entry name" value="MAJOR FACILITATOR SUPERFAMILY MULTIDRUG TRANSPORTER MFSC"/>
    <property type="match status" value="1"/>
</dbReference>
<dbReference type="Pfam" id="PF07690">
    <property type="entry name" value="MFS_1"/>
    <property type="match status" value="1"/>
</dbReference>
<dbReference type="InterPro" id="IPR011701">
    <property type="entry name" value="MFS"/>
</dbReference>
<evidence type="ECO:0000256" key="7">
    <source>
        <dbReference type="ARBA" id="ARBA00023136"/>
    </source>
</evidence>
<gene>
    <name evidence="10" type="ORF">SAMN02745941_00864</name>
</gene>
<dbReference type="Gene3D" id="1.20.1250.20">
    <property type="entry name" value="MFS general substrate transporter like domains"/>
    <property type="match status" value="2"/>
</dbReference>
<evidence type="ECO:0000259" key="9">
    <source>
        <dbReference type="PROSITE" id="PS50850"/>
    </source>
</evidence>
<dbReference type="InterPro" id="IPR020846">
    <property type="entry name" value="MFS_dom"/>
</dbReference>
<dbReference type="NCBIfam" id="TIGR00711">
    <property type="entry name" value="efflux_EmrB"/>
    <property type="match status" value="1"/>
</dbReference>
<comment type="subcellular location">
    <subcellularLocation>
        <location evidence="1">Cell membrane</location>
        <topology evidence="1">Multi-pass membrane protein</topology>
    </subcellularLocation>
</comment>
<feature type="transmembrane region" description="Helical" evidence="8">
    <location>
        <begin position="446"/>
        <end position="468"/>
    </location>
</feature>
<dbReference type="InterPro" id="IPR004638">
    <property type="entry name" value="EmrB-like"/>
</dbReference>
<feature type="transmembrane region" description="Helical" evidence="8">
    <location>
        <begin position="57"/>
        <end position="81"/>
    </location>
</feature>
<evidence type="ECO:0000256" key="5">
    <source>
        <dbReference type="ARBA" id="ARBA00022692"/>
    </source>
</evidence>
<feature type="transmembrane region" description="Helical" evidence="8">
    <location>
        <begin position="339"/>
        <end position="362"/>
    </location>
</feature>
<organism evidence="10 11">
    <name type="scientific">Clostridium intestinale DSM 6191</name>
    <dbReference type="NCBI Taxonomy" id="1121320"/>
    <lineage>
        <taxon>Bacteria</taxon>
        <taxon>Bacillati</taxon>
        <taxon>Bacillota</taxon>
        <taxon>Clostridia</taxon>
        <taxon>Eubacteriales</taxon>
        <taxon>Clostridiaceae</taxon>
        <taxon>Clostridium</taxon>
    </lineage>
</organism>
<feature type="transmembrane region" description="Helical" evidence="8">
    <location>
        <begin position="309"/>
        <end position="327"/>
    </location>
</feature>
<dbReference type="GO" id="GO:0005886">
    <property type="term" value="C:plasma membrane"/>
    <property type="evidence" value="ECO:0007669"/>
    <property type="project" value="UniProtKB-SubCell"/>
</dbReference>
<dbReference type="PANTHER" id="PTHR42718">
    <property type="entry name" value="MAJOR FACILITATOR SUPERFAMILY MULTIDRUG TRANSPORTER MFSC"/>
    <property type="match status" value="1"/>
</dbReference>
<feature type="transmembrane region" description="Helical" evidence="8">
    <location>
        <begin position="88"/>
        <end position="108"/>
    </location>
</feature>
<dbReference type="InterPro" id="IPR036259">
    <property type="entry name" value="MFS_trans_sf"/>
</dbReference>
<dbReference type="PROSITE" id="PS50850">
    <property type="entry name" value="MFS"/>
    <property type="match status" value="1"/>
</dbReference>
<feature type="transmembrane region" description="Helical" evidence="8">
    <location>
        <begin position="177"/>
        <end position="197"/>
    </location>
</feature>
<dbReference type="Proteomes" id="UP000184241">
    <property type="component" value="Unassembled WGS sequence"/>
</dbReference>
<keyword evidence="6 8" id="KW-1133">Transmembrane helix</keyword>
<feature type="transmembrane region" description="Helical" evidence="8">
    <location>
        <begin position="114"/>
        <end position="135"/>
    </location>
</feature>
<evidence type="ECO:0000313" key="11">
    <source>
        <dbReference type="Proteomes" id="UP000184241"/>
    </source>
</evidence>
<dbReference type="CDD" id="cd17503">
    <property type="entry name" value="MFS_LmrB_MDR_like"/>
    <property type="match status" value="1"/>
</dbReference>
<dbReference type="EMBL" id="FQXU01000004">
    <property type="protein sequence ID" value="SHH80784.1"/>
    <property type="molecule type" value="Genomic_DNA"/>
</dbReference>
<feature type="domain" description="Major facilitator superfamily (MFS) profile" evidence="9">
    <location>
        <begin position="23"/>
        <end position="473"/>
    </location>
</feature>
<evidence type="ECO:0000256" key="2">
    <source>
        <dbReference type="ARBA" id="ARBA00008537"/>
    </source>
</evidence>
<keyword evidence="4" id="KW-1003">Cell membrane</keyword>
<keyword evidence="3" id="KW-0813">Transport</keyword>
<accession>A0A1M5W0P7</accession>
<sequence length="474" mass="50708">MENNAEKILSLEKEKLDPLLVKISLIMIFGSLAPLLDSTMVNIAIKTIAVDLNSTVSVIQWVTTGYVLAMAVVVPISGWAIQRFSGKYVYMFSLFLFLVGSVLSAVSWNIESLIAFRIIQGAGAGLLIPTLQTLLVQASGGKSLGSLMSLVGIPAVLGPILGPMLGGIIVDSLNWRWIFYVNIPITAIALFLSWFGLPKDKSKELKQKLDVIGISLLSSGFAVLIYGISKVSSNGGFNNKEVIIPSMIGLILLVIFTVYSLNKEKAVIDIRLFKIVNFSASSFLLFLSGIAVNGAMLLLPLYYQQVRGQSVFLTGVALIPQGVGMLLTRSQVGKLTDKIGSRVIVLVSLVVTILGTVPFAFANQDTKSFTLFLALLIRGAGLGGVTIPILASAYEGLDRSKIPDASIATRILQTIGGAFGSAVLATIVQHQILVNNATSIQGLLDAYHVAFLWSVGFAIIALFPALLLPVHKTE</sequence>
<evidence type="ECO:0000256" key="8">
    <source>
        <dbReference type="SAM" id="Phobius"/>
    </source>
</evidence>
<dbReference type="RefSeq" id="WP_073017080.1">
    <property type="nucleotide sequence ID" value="NZ_FQXU01000004.1"/>
</dbReference>
<evidence type="ECO:0000256" key="6">
    <source>
        <dbReference type="ARBA" id="ARBA00022989"/>
    </source>
</evidence>
<name>A0A1M5W0P7_9CLOT</name>
<evidence type="ECO:0000313" key="10">
    <source>
        <dbReference type="EMBL" id="SHH80784.1"/>
    </source>
</evidence>
<evidence type="ECO:0000256" key="4">
    <source>
        <dbReference type="ARBA" id="ARBA00022475"/>
    </source>
</evidence>
<feature type="transmembrane region" description="Helical" evidence="8">
    <location>
        <begin position="411"/>
        <end position="434"/>
    </location>
</feature>
<proteinExistence type="inferred from homology"/>
<reference evidence="10 11" key="1">
    <citation type="submission" date="2016-11" db="EMBL/GenBank/DDBJ databases">
        <authorList>
            <person name="Jaros S."/>
            <person name="Januszkiewicz K."/>
            <person name="Wedrychowicz H."/>
        </authorList>
    </citation>
    <scope>NUCLEOTIDE SEQUENCE [LARGE SCALE GENOMIC DNA]</scope>
    <source>
        <strain evidence="10 11">DSM 6191</strain>
    </source>
</reference>
<dbReference type="SUPFAM" id="SSF103473">
    <property type="entry name" value="MFS general substrate transporter"/>
    <property type="match status" value="1"/>
</dbReference>
<protein>
    <submittedName>
        <fullName evidence="10">Drug resistance transporter, EmrB/QacA subfamily</fullName>
    </submittedName>
</protein>